<dbReference type="EMBL" id="CAGI01000004">
    <property type="protein sequence ID" value="CCF48482.1"/>
    <property type="molecule type" value="Genomic_DNA"/>
</dbReference>
<dbReference type="OMA" id="CWAYRIT"/>
<reference evidence="4 5" key="1">
    <citation type="journal article" date="2012" name="Plant Cell">
        <title>Genome comparison of barley and maize smut fungi reveals targeted loss of RNA silencing components and species-specific presence of transposable elements.</title>
        <authorList>
            <person name="Laurie J.D."/>
            <person name="Ali S."/>
            <person name="Linning R."/>
            <person name="Mannhaupt G."/>
            <person name="Wong P."/>
            <person name="Gueldener U."/>
            <person name="Muensterkoetter M."/>
            <person name="Moore R."/>
            <person name="Kahmann R."/>
            <person name="Bakkeren G."/>
            <person name="Schirawski J."/>
        </authorList>
    </citation>
    <scope>NUCLEOTIDE SEQUENCE [LARGE SCALE GENOMIC DNA]</scope>
    <source>
        <strain evidence="5">Uh4875-4</strain>
    </source>
</reference>
<dbReference type="InterPro" id="IPR012337">
    <property type="entry name" value="RNaseH-like_sf"/>
</dbReference>
<evidence type="ECO:0000313" key="4">
    <source>
        <dbReference type="EMBL" id="CCF48482.1"/>
    </source>
</evidence>
<dbReference type="SUPFAM" id="SSF54160">
    <property type="entry name" value="Chromo domain-like"/>
    <property type="match status" value="1"/>
</dbReference>
<dbReference type="STRING" id="1128400.I2FNI9"/>
<dbReference type="GO" id="GO:0005634">
    <property type="term" value="C:nucleus"/>
    <property type="evidence" value="ECO:0007669"/>
    <property type="project" value="UniProtKB-ARBA"/>
</dbReference>
<dbReference type="GO" id="GO:0006338">
    <property type="term" value="P:chromatin remodeling"/>
    <property type="evidence" value="ECO:0007669"/>
    <property type="project" value="UniProtKB-ARBA"/>
</dbReference>
<dbReference type="SUPFAM" id="SSF53098">
    <property type="entry name" value="Ribonuclease H-like"/>
    <property type="match status" value="1"/>
</dbReference>
<dbReference type="InterPro" id="IPR036397">
    <property type="entry name" value="RNaseH_sf"/>
</dbReference>
<evidence type="ECO:0000256" key="1">
    <source>
        <dbReference type="ARBA" id="ARBA00022884"/>
    </source>
</evidence>
<evidence type="ECO:0000259" key="3">
    <source>
        <dbReference type="PROSITE" id="PS50994"/>
    </source>
</evidence>
<feature type="domain" description="Integrase catalytic" evidence="3">
    <location>
        <begin position="151"/>
        <end position="247"/>
    </location>
</feature>
<dbReference type="Gene3D" id="3.30.420.10">
    <property type="entry name" value="Ribonuclease H-like superfamily/Ribonuclease H"/>
    <property type="match status" value="1"/>
</dbReference>
<dbReference type="Pfam" id="PF00385">
    <property type="entry name" value="Chromo"/>
    <property type="match status" value="1"/>
</dbReference>
<dbReference type="SMART" id="SM00298">
    <property type="entry name" value="CHROMO"/>
    <property type="match status" value="1"/>
</dbReference>
<feature type="domain" description="Chromo" evidence="2">
    <location>
        <begin position="390"/>
        <end position="437"/>
    </location>
</feature>
<dbReference type="HOGENOM" id="CLU_617054_0_0_1"/>
<dbReference type="OrthoDB" id="2273864at2759"/>
<dbReference type="GO" id="GO:0003723">
    <property type="term" value="F:RNA binding"/>
    <property type="evidence" value="ECO:0007669"/>
    <property type="project" value="UniProtKB-KW"/>
</dbReference>
<dbReference type="InterPro" id="IPR050951">
    <property type="entry name" value="Retrovirus_Pol_polyprotein"/>
</dbReference>
<dbReference type="InterPro" id="IPR023780">
    <property type="entry name" value="Chromo_domain"/>
</dbReference>
<dbReference type="InterPro" id="IPR056924">
    <property type="entry name" value="SH3_Tf2-1"/>
</dbReference>
<dbReference type="InterPro" id="IPR000953">
    <property type="entry name" value="Chromo/chromo_shadow_dom"/>
</dbReference>
<proteinExistence type="predicted"/>
<name>I2FNI9_USTHO</name>
<dbReference type="Gene3D" id="2.40.50.40">
    <property type="match status" value="1"/>
</dbReference>
<evidence type="ECO:0000313" key="5">
    <source>
        <dbReference type="Proteomes" id="UP000006174"/>
    </source>
</evidence>
<evidence type="ECO:0000259" key="2">
    <source>
        <dbReference type="PROSITE" id="PS50013"/>
    </source>
</evidence>
<comment type="caution">
    <text evidence="4">The sequence shown here is derived from an EMBL/GenBank/DDBJ whole genome shotgun (WGS) entry which is preliminary data.</text>
</comment>
<dbReference type="PANTHER" id="PTHR37984:SF5">
    <property type="entry name" value="PROTEIN NYNRIN-LIKE"/>
    <property type="match status" value="1"/>
</dbReference>
<keyword evidence="5" id="KW-1185">Reference proteome</keyword>
<dbReference type="eggNOG" id="KOG0017">
    <property type="taxonomic scope" value="Eukaryota"/>
</dbReference>
<dbReference type="GO" id="GO:0015074">
    <property type="term" value="P:DNA integration"/>
    <property type="evidence" value="ECO:0007669"/>
    <property type="project" value="InterPro"/>
</dbReference>
<dbReference type="PANTHER" id="PTHR37984">
    <property type="entry name" value="PROTEIN CBG26694"/>
    <property type="match status" value="1"/>
</dbReference>
<gene>
    <name evidence="4" type="ORF">UHOR_12028</name>
</gene>
<accession>I2FNI9</accession>
<dbReference type="AlphaFoldDB" id="I2FNI9"/>
<dbReference type="CDD" id="cd00024">
    <property type="entry name" value="CD_CSD"/>
    <property type="match status" value="1"/>
</dbReference>
<dbReference type="eggNOG" id="KOG1911">
    <property type="taxonomic scope" value="Eukaryota"/>
</dbReference>
<sequence length="444" mass="50681">MQPVGEEQEHNVWQLLPSQVFEKVESGNVIGSGLQQIPAGNVIASAILLISTESVLTAGLGKDSILVAPMLTMESIATQGLKELTKIFQPLDPELQGIHVKKPFEIKDGLWHSGSRLVIPKDATIKAAQCHYWWSNMVAWIADYVVSCPFGCPDHMVSDHSRQFISEAWKEFAEGIGAKHSLSTAYHPQTDGQTERVNQVVEQYLRMYCNFEQNDWAELLKMAEFVYNNTVHNSIGVSPFFACYGWNPKSHPDIPQHLGVNDPEQSEYLVDGKECCEYLQTQIREAQWQTVEQYNWKHKDIEFKVSNMVYINCWNWKMRQPMLKLDTRFAGPYPVQEQVGCWAYRITLLANLRVHDVFHMSMLKLAKMSSLPQQSEQPVVPSLPDEDLEFEVEALIGKCTCNRMTEYKVFWRGYPEEAASWEPVSNLNCPDLIQEYEVLGGRGN</sequence>
<dbReference type="Pfam" id="PF24626">
    <property type="entry name" value="SH3_Tf2-1"/>
    <property type="match status" value="1"/>
</dbReference>
<keyword evidence="1" id="KW-0694">RNA-binding</keyword>
<dbReference type="InterPro" id="IPR016197">
    <property type="entry name" value="Chromo-like_dom_sf"/>
</dbReference>
<dbReference type="PROSITE" id="PS50013">
    <property type="entry name" value="CHROMO_2"/>
    <property type="match status" value="1"/>
</dbReference>
<organism evidence="4 5">
    <name type="scientific">Ustilago hordei</name>
    <name type="common">Barley covered smut fungus</name>
    <dbReference type="NCBI Taxonomy" id="120017"/>
    <lineage>
        <taxon>Eukaryota</taxon>
        <taxon>Fungi</taxon>
        <taxon>Dikarya</taxon>
        <taxon>Basidiomycota</taxon>
        <taxon>Ustilaginomycotina</taxon>
        <taxon>Ustilaginomycetes</taxon>
        <taxon>Ustilaginales</taxon>
        <taxon>Ustilaginaceae</taxon>
        <taxon>Ustilago</taxon>
    </lineage>
</organism>
<protein>
    <submittedName>
        <fullName evidence="4">Related to gag-pol polyprotein</fullName>
    </submittedName>
</protein>
<dbReference type="InterPro" id="IPR001584">
    <property type="entry name" value="Integrase_cat-core"/>
</dbReference>
<dbReference type="PROSITE" id="PS50994">
    <property type="entry name" value="INTEGRASE"/>
    <property type="match status" value="1"/>
</dbReference>
<dbReference type="Proteomes" id="UP000006174">
    <property type="component" value="Unassembled WGS sequence"/>
</dbReference>